<comment type="caution">
    <text evidence="5">The sequence shown here is derived from an EMBL/GenBank/DDBJ whole genome shotgun (WGS) entry which is preliminary data.</text>
</comment>
<accession>A0ABD0TX36</accession>
<evidence type="ECO:0000313" key="6">
    <source>
        <dbReference type="Proteomes" id="UP001552299"/>
    </source>
</evidence>
<sequence length="317" mass="35673">MAPPPISLSASFPQNPKIHQIPISRRLSPTVGTASPSRSVSSVDSLRAKTDLLRLISNQERGLRTQTNPSKRKEIIGAIEELALHGDGTITTDSSLSCTWRMLWTTEKEQLFIIKNARLFGTETGDVLQVIDVEKGLLNNVITFPPSGVFFVRSEIEAEPPQRVNFRFTSAVIRGRKWEIPLPPFGRGCFLAIVVWHIMVSIVVERGGCLNCCRKRRIKKRINAGRNGDVAAEEHMGSDHDCNIMVPFGSKTTRSESPGHNCLLLVPFWAVFQRVSVLDKMPEDRFESVYMDEEIRVAKDIRGDYLVVDRAPYSWKE</sequence>
<evidence type="ECO:0000259" key="4">
    <source>
        <dbReference type="Pfam" id="PF04755"/>
    </source>
</evidence>
<keyword evidence="3" id="KW-0809">Transit peptide</keyword>
<name>A0ABD0TX36_DENTH</name>
<feature type="domain" description="Plastid lipid-associated protein/fibrillin conserved" evidence="4">
    <location>
        <begin position="47"/>
        <end position="176"/>
    </location>
</feature>
<dbReference type="Proteomes" id="UP001552299">
    <property type="component" value="Unassembled WGS sequence"/>
</dbReference>
<evidence type="ECO:0000313" key="5">
    <source>
        <dbReference type="EMBL" id="KAL0904231.1"/>
    </source>
</evidence>
<keyword evidence="6" id="KW-1185">Reference proteome</keyword>
<organism evidence="5 6">
    <name type="scientific">Dendrobium thyrsiflorum</name>
    <name type="common">Pinecone-like raceme dendrobium</name>
    <name type="synonym">Orchid</name>
    <dbReference type="NCBI Taxonomy" id="117978"/>
    <lineage>
        <taxon>Eukaryota</taxon>
        <taxon>Viridiplantae</taxon>
        <taxon>Streptophyta</taxon>
        <taxon>Embryophyta</taxon>
        <taxon>Tracheophyta</taxon>
        <taxon>Spermatophyta</taxon>
        <taxon>Magnoliopsida</taxon>
        <taxon>Liliopsida</taxon>
        <taxon>Asparagales</taxon>
        <taxon>Orchidaceae</taxon>
        <taxon>Epidendroideae</taxon>
        <taxon>Malaxideae</taxon>
        <taxon>Dendrobiinae</taxon>
        <taxon>Dendrobium</taxon>
    </lineage>
</organism>
<proteinExistence type="predicted"/>
<keyword evidence="2" id="KW-0934">Plastid</keyword>
<dbReference type="Pfam" id="PF04755">
    <property type="entry name" value="PAP_fibrillin"/>
    <property type="match status" value="1"/>
</dbReference>
<dbReference type="InterPro" id="IPR006843">
    <property type="entry name" value="PAP/fibrillin_dom"/>
</dbReference>
<gene>
    <name evidence="5" type="ORF">M5K25_026315</name>
</gene>
<comment type="subcellular location">
    <subcellularLocation>
        <location evidence="1">Plastid</location>
    </subcellularLocation>
</comment>
<dbReference type="AlphaFoldDB" id="A0ABD0TX36"/>
<dbReference type="PANTHER" id="PTHR31906">
    <property type="entry name" value="PLASTID-LIPID-ASSOCIATED PROTEIN 4, CHLOROPLASTIC-RELATED"/>
    <property type="match status" value="1"/>
</dbReference>
<evidence type="ECO:0000256" key="3">
    <source>
        <dbReference type="ARBA" id="ARBA00022946"/>
    </source>
</evidence>
<evidence type="ECO:0000256" key="2">
    <source>
        <dbReference type="ARBA" id="ARBA00022640"/>
    </source>
</evidence>
<reference evidence="5 6" key="1">
    <citation type="journal article" date="2024" name="Plant Biotechnol. J.">
        <title>Dendrobium thyrsiflorum genome and its molecular insights into genes involved in important horticultural traits.</title>
        <authorList>
            <person name="Chen B."/>
            <person name="Wang J.Y."/>
            <person name="Zheng P.J."/>
            <person name="Li K.L."/>
            <person name="Liang Y.M."/>
            <person name="Chen X.F."/>
            <person name="Zhang C."/>
            <person name="Zhao X."/>
            <person name="He X."/>
            <person name="Zhang G.Q."/>
            <person name="Liu Z.J."/>
            <person name="Xu Q."/>
        </authorList>
    </citation>
    <scope>NUCLEOTIDE SEQUENCE [LARGE SCALE GENOMIC DNA]</scope>
    <source>
        <strain evidence="5">GZMU011</strain>
    </source>
</reference>
<dbReference type="InterPro" id="IPR039633">
    <property type="entry name" value="PAP"/>
</dbReference>
<dbReference type="GO" id="GO:0009536">
    <property type="term" value="C:plastid"/>
    <property type="evidence" value="ECO:0007669"/>
    <property type="project" value="UniProtKB-SubCell"/>
</dbReference>
<evidence type="ECO:0000256" key="1">
    <source>
        <dbReference type="ARBA" id="ARBA00004474"/>
    </source>
</evidence>
<protein>
    <recommendedName>
        <fullName evidence="4">Plastid lipid-associated protein/fibrillin conserved domain-containing protein</fullName>
    </recommendedName>
</protein>
<dbReference type="EMBL" id="JANQDX010000019">
    <property type="protein sequence ID" value="KAL0904231.1"/>
    <property type="molecule type" value="Genomic_DNA"/>
</dbReference>